<sequence>MSQLGANNNCHEQDVSENRSNESFENGHSEHDWDTSFNSDVSCDYLPVQRGTADDPICLSDDSRNTSFGSGNQSPIYAPSSPDYHLNNRSPVYTENAPPSYEPQDSGSYRRTFDREGIPLRDGYDNVQSPIYDPSSGGYYPSYDDGSAYRRNTSFGSGNESPIYAPSSPDYHLNNRSPVYTENGPPSYEPQDSNSNRRMFDQDGTPPRDGYNNVRSPMYDPSSGYYQSNNGGNDNENSQE</sequence>
<organism evidence="2 3">
    <name type="scientific">Caenorhabditis angaria</name>
    <dbReference type="NCBI Taxonomy" id="860376"/>
    <lineage>
        <taxon>Eukaryota</taxon>
        <taxon>Metazoa</taxon>
        <taxon>Ecdysozoa</taxon>
        <taxon>Nematoda</taxon>
        <taxon>Chromadorea</taxon>
        <taxon>Rhabditida</taxon>
        <taxon>Rhabditina</taxon>
        <taxon>Rhabditomorpha</taxon>
        <taxon>Rhabditoidea</taxon>
        <taxon>Rhabditidae</taxon>
        <taxon>Peloderinae</taxon>
        <taxon>Caenorhabditis</taxon>
    </lineage>
</organism>
<evidence type="ECO:0000313" key="2">
    <source>
        <dbReference type="EMBL" id="CAI5454434.1"/>
    </source>
</evidence>
<comment type="caution">
    <text evidence="2">The sequence shown here is derived from an EMBL/GenBank/DDBJ whole genome shotgun (WGS) entry which is preliminary data.</text>
</comment>
<dbReference type="AlphaFoldDB" id="A0A9P1N7W7"/>
<feature type="compositionally biased region" description="Polar residues" evidence="1">
    <location>
        <begin position="65"/>
        <end position="75"/>
    </location>
</feature>
<evidence type="ECO:0000313" key="3">
    <source>
        <dbReference type="Proteomes" id="UP001152747"/>
    </source>
</evidence>
<evidence type="ECO:0000256" key="1">
    <source>
        <dbReference type="SAM" id="MobiDB-lite"/>
    </source>
</evidence>
<feature type="compositionally biased region" description="Low complexity" evidence="1">
    <location>
        <begin position="129"/>
        <end position="146"/>
    </location>
</feature>
<feature type="compositionally biased region" description="Basic and acidic residues" evidence="1">
    <location>
        <begin position="11"/>
        <end position="34"/>
    </location>
</feature>
<dbReference type="EMBL" id="CANHGI010000006">
    <property type="protein sequence ID" value="CAI5454434.1"/>
    <property type="molecule type" value="Genomic_DNA"/>
</dbReference>
<keyword evidence="3" id="KW-1185">Reference proteome</keyword>
<reference evidence="2" key="1">
    <citation type="submission" date="2022-11" db="EMBL/GenBank/DDBJ databases">
        <authorList>
            <person name="Kikuchi T."/>
        </authorList>
    </citation>
    <scope>NUCLEOTIDE SEQUENCE</scope>
    <source>
        <strain evidence="2">PS1010</strain>
    </source>
</reference>
<feature type="region of interest" description="Disordered" evidence="1">
    <location>
        <begin position="1"/>
        <end position="37"/>
    </location>
</feature>
<gene>
    <name evidence="2" type="ORF">CAMP_LOCUS17071</name>
</gene>
<feature type="compositionally biased region" description="Polar residues" evidence="1">
    <location>
        <begin position="224"/>
        <end position="240"/>
    </location>
</feature>
<protein>
    <submittedName>
        <fullName evidence="2">Uncharacterized protein</fullName>
    </submittedName>
</protein>
<feature type="compositionally biased region" description="Basic and acidic residues" evidence="1">
    <location>
        <begin position="111"/>
        <end position="124"/>
    </location>
</feature>
<dbReference type="Proteomes" id="UP001152747">
    <property type="component" value="Unassembled WGS sequence"/>
</dbReference>
<feature type="region of interest" description="Disordered" evidence="1">
    <location>
        <begin position="52"/>
        <end position="240"/>
    </location>
</feature>
<accession>A0A9P1N7W7</accession>
<name>A0A9P1N7W7_9PELO</name>
<feature type="compositionally biased region" description="Polar residues" evidence="1">
    <location>
        <begin position="150"/>
        <end position="160"/>
    </location>
</feature>
<proteinExistence type="predicted"/>
<feature type="compositionally biased region" description="Polar residues" evidence="1">
    <location>
        <begin position="1"/>
        <end position="10"/>
    </location>
</feature>